<evidence type="ECO:0000313" key="4">
    <source>
        <dbReference type="Proteomes" id="UP000030764"/>
    </source>
</evidence>
<feature type="domain" description="RNase NYN" evidence="1">
    <location>
        <begin position="12"/>
        <end position="156"/>
    </location>
</feature>
<dbReference type="EMBL" id="KL363233">
    <property type="protein sequence ID" value="KFD51981.1"/>
    <property type="molecule type" value="Genomic_DNA"/>
</dbReference>
<reference evidence="2 4" key="1">
    <citation type="journal article" date="2014" name="Nat. Genet.">
        <title>Genome and transcriptome of the porcine whipworm Trichuris suis.</title>
        <authorList>
            <person name="Jex A.R."/>
            <person name="Nejsum P."/>
            <person name="Schwarz E.M."/>
            <person name="Hu L."/>
            <person name="Young N.D."/>
            <person name="Hall R.S."/>
            <person name="Korhonen P.K."/>
            <person name="Liao S."/>
            <person name="Thamsborg S."/>
            <person name="Xia J."/>
            <person name="Xu P."/>
            <person name="Wang S."/>
            <person name="Scheerlinck J.P."/>
            <person name="Hofmann A."/>
            <person name="Sternberg P.W."/>
            <person name="Wang J."/>
            <person name="Gasser R.B."/>
        </authorList>
    </citation>
    <scope>NUCLEOTIDE SEQUENCE [LARGE SCALE GENOMIC DNA]</scope>
    <source>
        <strain evidence="2">DCEP-RM93M</strain>
    </source>
</reference>
<protein>
    <recommendedName>
        <fullName evidence="1">RNase NYN domain-containing protein</fullName>
    </recommendedName>
</protein>
<evidence type="ECO:0000259" key="1">
    <source>
        <dbReference type="Pfam" id="PF11977"/>
    </source>
</evidence>
<proteinExistence type="predicted"/>
<dbReference type="Proteomes" id="UP000030764">
    <property type="component" value="Unassembled WGS sequence"/>
</dbReference>
<dbReference type="AlphaFoldDB" id="A0A085M434"/>
<evidence type="ECO:0000313" key="3">
    <source>
        <dbReference type="EMBL" id="KFD51981.1"/>
    </source>
</evidence>
<organism evidence="2 4">
    <name type="scientific">Trichuris suis</name>
    <name type="common">pig whipworm</name>
    <dbReference type="NCBI Taxonomy" id="68888"/>
    <lineage>
        <taxon>Eukaryota</taxon>
        <taxon>Metazoa</taxon>
        <taxon>Ecdysozoa</taxon>
        <taxon>Nematoda</taxon>
        <taxon>Enoplea</taxon>
        <taxon>Dorylaimia</taxon>
        <taxon>Trichinellida</taxon>
        <taxon>Trichuridae</taxon>
        <taxon>Trichuris</taxon>
    </lineage>
</organism>
<accession>A0A085M434</accession>
<dbReference type="EMBL" id="KL363233">
    <property type="protein sequence ID" value="KFD51980.1"/>
    <property type="molecule type" value="Genomic_DNA"/>
</dbReference>
<dbReference type="Pfam" id="PF11977">
    <property type="entry name" value="RNase_Zc3h12a"/>
    <property type="match status" value="1"/>
</dbReference>
<keyword evidence="4" id="KW-1185">Reference proteome</keyword>
<name>A0A085M434_9BILA</name>
<evidence type="ECO:0000313" key="2">
    <source>
        <dbReference type="EMBL" id="KFD51980.1"/>
    </source>
</evidence>
<sequence>MSSLHLTPAGRLRPVILDGRSLLSYEKGQEKPSVVLLTALKKFIAKGHRAIVTIAQYELDDICRDVAEATAFEFMKRHHLLAVFNRRVPPTLGDRGILDQEFAGIVKEAFVTGALIVSNDKLEIVCVSHRSLKSVSERIIKFCWIGDRLALYPDNDYADMSMPKHVYDFAPEEKVGKVVSPLDDVAQRFLLSAIDKILSKADAGNRGITKIKAY</sequence>
<dbReference type="Gene3D" id="3.40.50.11980">
    <property type="match status" value="1"/>
</dbReference>
<gene>
    <name evidence="2" type="ORF">M513_07112</name>
    <name evidence="3" type="ORF">M513_07113</name>
</gene>
<dbReference type="InterPro" id="IPR021869">
    <property type="entry name" value="RNase_Zc3h12_NYN"/>
</dbReference>